<organism evidence="15 16">
    <name type="scientific">Cinchona calisaya</name>
    <dbReference type="NCBI Taxonomy" id="153742"/>
    <lineage>
        <taxon>Eukaryota</taxon>
        <taxon>Viridiplantae</taxon>
        <taxon>Streptophyta</taxon>
        <taxon>Embryophyta</taxon>
        <taxon>Tracheophyta</taxon>
        <taxon>Spermatophyta</taxon>
        <taxon>Magnoliopsida</taxon>
        <taxon>eudicotyledons</taxon>
        <taxon>Gunneridae</taxon>
        <taxon>Pentapetalae</taxon>
        <taxon>asterids</taxon>
        <taxon>lamiids</taxon>
        <taxon>Gentianales</taxon>
        <taxon>Rubiaceae</taxon>
        <taxon>Cinchonoideae</taxon>
        <taxon>Cinchoneae</taxon>
        <taxon>Cinchona</taxon>
    </lineage>
</organism>
<protein>
    <recommendedName>
        <fullName evidence="5 13">Pectinesterase</fullName>
        <ecNumber evidence="5 13">3.1.1.11</ecNumber>
    </recommendedName>
</protein>
<keyword evidence="6" id="KW-0134">Cell wall</keyword>
<dbReference type="InterPro" id="IPR000070">
    <property type="entry name" value="Pectinesterase_cat"/>
</dbReference>
<dbReference type="Gene3D" id="1.20.140.40">
    <property type="entry name" value="Invertase/pectin methylesterase inhibitor family protein"/>
    <property type="match status" value="1"/>
</dbReference>
<evidence type="ECO:0000256" key="7">
    <source>
        <dbReference type="ARBA" id="ARBA00022525"/>
    </source>
</evidence>
<dbReference type="InterPro" id="IPR011050">
    <property type="entry name" value="Pectin_lyase_fold/virulence"/>
</dbReference>
<feature type="signal peptide" evidence="13">
    <location>
        <begin position="1"/>
        <end position="23"/>
    </location>
</feature>
<accession>A0ABD3AWF1</accession>
<dbReference type="Pfam" id="PF04043">
    <property type="entry name" value="PMEI"/>
    <property type="match status" value="1"/>
</dbReference>
<feature type="chain" id="PRO_5044527404" description="Pectinesterase" evidence="13">
    <location>
        <begin position="24"/>
        <end position="527"/>
    </location>
</feature>
<dbReference type="Proteomes" id="UP001630127">
    <property type="component" value="Unassembled WGS sequence"/>
</dbReference>
<sequence length="527" mass="57158">MAIPKLIIMFSCLLFLAISGASTVPYESQARSQCGYTRFPGLCAESLLGFPSKNQYVAIISALINKTISASYLPVSNFESLSYHFISKEAQTTRNAIGDCRELLSMSVTRLNQALIALKESPRKNKHDIQTWLSAALTYQQTCKDIADAYAISNSFMHEISKKMDYLSQLGSNPLALVNRITGAIKGPGRGLIEEQDFPRWISGHDRKLLQSNTIEANAVVAKDGSGDYTTVAEAIQAAGGGRFVIYVKSGVYNEKIHCNKDGITLIGDGKYSTIISGSSSVGGGSSLHDSATVTITGDGFIAKDIGFQNTAGPNGEQAVALQIASDHAVLYRCSLAGYQDTLYALSLRQFYRECDIYGTVDFVFGNAAAVFQNCYLVFRRPGSRKAYNVILANGRTDPGQNTGFSLQNCRITVDSDFSPIKNSFESYLGRPWKVYSRAIVMQSTIDGAISSRGWIEWPGAPSSYLKTLYFAEFDNIGPGGGTSGRVKWPGYHVIAREEATKYTVANFIAGTSWLPSTGVAFVSGLS</sequence>
<evidence type="ECO:0000256" key="11">
    <source>
        <dbReference type="ARBA" id="ARBA00047928"/>
    </source>
</evidence>
<keyword evidence="9 13" id="KW-0063">Aspartyl esterase</keyword>
<dbReference type="InterPro" id="IPR006501">
    <property type="entry name" value="Pectinesterase_inhib_dom"/>
</dbReference>
<evidence type="ECO:0000256" key="8">
    <source>
        <dbReference type="ARBA" id="ARBA00022801"/>
    </source>
</evidence>
<dbReference type="PANTHER" id="PTHR31707">
    <property type="entry name" value="PECTINESTERASE"/>
    <property type="match status" value="1"/>
</dbReference>
<dbReference type="InterPro" id="IPR033131">
    <property type="entry name" value="Pectinesterase_Asp_AS"/>
</dbReference>
<dbReference type="SMART" id="SM00856">
    <property type="entry name" value="PMEI"/>
    <property type="match status" value="1"/>
</dbReference>
<dbReference type="GO" id="GO:0045490">
    <property type="term" value="P:pectin catabolic process"/>
    <property type="evidence" value="ECO:0007669"/>
    <property type="project" value="UniProtKB-UniRule"/>
</dbReference>
<dbReference type="SUPFAM" id="SSF51126">
    <property type="entry name" value="Pectin lyase-like"/>
    <property type="match status" value="1"/>
</dbReference>
<evidence type="ECO:0000256" key="13">
    <source>
        <dbReference type="RuleBase" id="RU000589"/>
    </source>
</evidence>
<gene>
    <name evidence="15" type="ORF">ACH5RR_003929</name>
</gene>
<dbReference type="EMBL" id="JBJUIK010000002">
    <property type="protein sequence ID" value="KAL3535468.1"/>
    <property type="molecule type" value="Genomic_DNA"/>
</dbReference>
<keyword evidence="8 13" id="KW-0378">Hydrolase</keyword>
<evidence type="ECO:0000256" key="1">
    <source>
        <dbReference type="ARBA" id="ARBA00004191"/>
    </source>
</evidence>
<evidence type="ECO:0000313" key="15">
    <source>
        <dbReference type="EMBL" id="KAL3535468.1"/>
    </source>
</evidence>
<evidence type="ECO:0000259" key="14">
    <source>
        <dbReference type="SMART" id="SM00856"/>
    </source>
</evidence>
<keyword evidence="10" id="KW-0961">Cell wall biogenesis/degradation</keyword>
<comment type="subcellular location">
    <subcellularLocation>
        <location evidence="1">Secreted</location>
        <location evidence="1">Cell wall</location>
    </subcellularLocation>
</comment>
<dbReference type="NCBIfam" id="TIGR01614">
    <property type="entry name" value="PME_inhib"/>
    <property type="match status" value="1"/>
</dbReference>
<dbReference type="AlphaFoldDB" id="A0ABD3AWF1"/>
<evidence type="ECO:0000256" key="10">
    <source>
        <dbReference type="ARBA" id="ARBA00023316"/>
    </source>
</evidence>
<evidence type="ECO:0000256" key="5">
    <source>
        <dbReference type="ARBA" id="ARBA00013229"/>
    </source>
</evidence>
<dbReference type="GO" id="GO:0042545">
    <property type="term" value="P:cell wall modification"/>
    <property type="evidence" value="ECO:0007669"/>
    <property type="project" value="UniProtKB-UniRule"/>
</dbReference>
<keyword evidence="16" id="KW-1185">Reference proteome</keyword>
<evidence type="ECO:0000256" key="9">
    <source>
        <dbReference type="ARBA" id="ARBA00023085"/>
    </source>
</evidence>
<dbReference type="FunFam" id="2.160.20.10:FF:000001">
    <property type="entry name" value="Pectinesterase"/>
    <property type="match status" value="1"/>
</dbReference>
<reference evidence="15 16" key="1">
    <citation type="submission" date="2024-11" db="EMBL/GenBank/DDBJ databases">
        <title>A near-complete genome assembly of Cinchona calisaya.</title>
        <authorList>
            <person name="Lian D.C."/>
            <person name="Zhao X.W."/>
            <person name="Wei L."/>
        </authorList>
    </citation>
    <scope>NUCLEOTIDE SEQUENCE [LARGE SCALE GENOMIC DNA]</scope>
    <source>
        <tissue evidence="15">Nenye</tissue>
    </source>
</reference>
<evidence type="ECO:0000256" key="3">
    <source>
        <dbReference type="ARBA" id="ARBA00006027"/>
    </source>
</evidence>
<dbReference type="CDD" id="cd15798">
    <property type="entry name" value="PMEI-like_3"/>
    <property type="match status" value="1"/>
</dbReference>
<name>A0ABD3AWF1_9GENT</name>
<dbReference type="InterPro" id="IPR035513">
    <property type="entry name" value="Invertase/methylesterase_inhib"/>
</dbReference>
<comment type="pathway">
    <text evidence="2 13">Glycan metabolism; pectin degradation; 2-dehydro-3-deoxy-D-gluconate from pectin: step 1/5.</text>
</comment>
<comment type="catalytic activity">
    <reaction evidence="11 13">
        <text>[(1-&gt;4)-alpha-D-galacturonosyl methyl ester](n) + n H2O = [(1-&gt;4)-alpha-D-galacturonosyl](n) + n methanol + n H(+)</text>
        <dbReference type="Rhea" id="RHEA:22380"/>
        <dbReference type="Rhea" id="RHEA-COMP:14570"/>
        <dbReference type="Rhea" id="RHEA-COMP:14573"/>
        <dbReference type="ChEBI" id="CHEBI:15377"/>
        <dbReference type="ChEBI" id="CHEBI:15378"/>
        <dbReference type="ChEBI" id="CHEBI:17790"/>
        <dbReference type="ChEBI" id="CHEBI:140522"/>
        <dbReference type="ChEBI" id="CHEBI:140523"/>
        <dbReference type="EC" id="3.1.1.11"/>
    </reaction>
</comment>
<feature type="domain" description="Pectinesterase inhibitor" evidence="14">
    <location>
        <begin position="25"/>
        <end position="177"/>
    </location>
</feature>
<dbReference type="SUPFAM" id="SSF101148">
    <property type="entry name" value="Plant invertase/pectin methylesterase inhibitor"/>
    <property type="match status" value="1"/>
</dbReference>
<dbReference type="Gene3D" id="2.160.20.10">
    <property type="entry name" value="Single-stranded right-handed beta-helix, Pectin lyase-like"/>
    <property type="match status" value="1"/>
</dbReference>
<evidence type="ECO:0000313" key="16">
    <source>
        <dbReference type="Proteomes" id="UP001630127"/>
    </source>
</evidence>
<evidence type="ECO:0000256" key="4">
    <source>
        <dbReference type="ARBA" id="ARBA00007786"/>
    </source>
</evidence>
<dbReference type="GO" id="GO:0030599">
    <property type="term" value="F:pectinesterase activity"/>
    <property type="evidence" value="ECO:0007669"/>
    <property type="project" value="UniProtKB-UniRule"/>
</dbReference>
<comment type="caution">
    <text evidence="15">The sequence shown here is derived from an EMBL/GenBank/DDBJ whole genome shotgun (WGS) entry which is preliminary data.</text>
</comment>
<evidence type="ECO:0000256" key="12">
    <source>
        <dbReference type="PROSITE-ProRule" id="PRU10040"/>
    </source>
</evidence>
<evidence type="ECO:0000256" key="2">
    <source>
        <dbReference type="ARBA" id="ARBA00005184"/>
    </source>
</evidence>
<dbReference type="PROSITE" id="PS00503">
    <property type="entry name" value="PECTINESTERASE_2"/>
    <property type="match status" value="1"/>
</dbReference>
<feature type="active site" evidence="12">
    <location>
        <position position="362"/>
    </location>
</feature>
<comment type="similarity">
    <text evidence="4">In the C-terminal section; belongs to the pectinesterase family.</text>
</comment>
<proteinExistence type="inferred from homology"/>
<comment type="similarity">
    <text evidence="3">In the N-terminal section; belongs to the PMEI family.</text>
</comment>
<evidence type="ECO:0000256" key="6">
    <source>
        <dbReference type="ARBA" id="ARBA00022512"/>
    </source>
</evidence>
<dbReference type="InterPro" id="IPR012334">
    <property type="entry name" value="Pectin_lyas_fold"/>
</dbReference>
<keyword evidence="7" id="KW-0964">Secreted</keyword>
<dbReference type="Pfam" id="PF01095">
    <property type="entry name" value="Pectinesterase"/>
    <property type="match status" value="1"/>
</dbReference>
<dbReference type="EC" id="3.1.1.11" evidence="5 13"/>
<keyword evidence="13" id="KW-0732">Signal</keyword>